<proteinExistence type="predicted"/>
<keyword evidence="3 9" id="KW-0808">Transferase</keyword>
<keyword evidence="4" id="KW-0547">Nucleotide-binding</keyword>
<gene>
    <name evidence="9" type="ORF">R6G71_07915</name>
    <name evidence="10" type="ORF">SAMN05421878_101200</name>
</gene>
<dbReference type="Pfam" id="PF00288">
    <property type="entry name" value="GHMP_kinases_N"/>
    <property type="match status" value="1"/>
</dbReference>
<feature type="domain" description="GHMP kinase C-terminal" evidence="8">
    <location>
        <begin position="289"/>
        <end position="335"/>
    </location>
</feature>
<dbReference type="InterPro" id="IPR014721">
    <property type="entry name" value="Ribsml_uS5_D2-typ_fold_subgr"/>
</dbReference>
<evidence type="ECO:0000256" key="2">
    <source>
        <dbReference type="ARBA" id="ARBA00012958"/>
    </source>
</evidence>
<dbReference type="GO" id="GO:0005524">
    <property type="term" value="F:ATP binding"/>
    <property type="evidence" value="ECO:0007669"/>
    <property type="project" value="UniProtKB-KW"/>
</dbReference>
<dbReference type="UniPathway" id="UPA00057">
    <property type="reaction ID" value="UER00099"/>
</dbReference>
<name>A0A1G6ZP84_9ACTO</name>
<dbReference type="Pfam" id="PF08544">
    <property type="entry name" value="GHMP_kinases_C"/>
    <property type="match status" value="1"/>
</dbReference>
<reference evidence="9" key="3">
    <citation type="submission" date="2023-10" db="EMBL/GenBank/DDBJ databases">
        <title>Whole Genome based description of the genera Actinobaculum and Actinotignum reveals a complex phylogenetic relationship within the species included in the genus Actinotignum.</title>
        <authorList>
            <person name="Jensen C.S."/>
            <person name="Dargis R."/>
            <person name="Kemp M."/>
            <person name="Christensen J.J."/>
        </authorList>
    </citation>
    <scope>NUCLEOTIDE SEQUENCE</scope>
    <source>
        <strain evidence="9">Actinobaculum_suis_CCUG19206T</strain>
    </source>
</reference>
<sequence length="356" mass="38008">MSEAITVQAPGKLYIAGEYAVVESGQPAVLIAVDRFMTVKLAPAENYGLVRSHGAAFDTVYWRHENGTPVFDDFGQDYAANAIRIIEKLREERGLPARHYTIDITSGLVEKDGRKYGLGSSAAVTVAIVDALGKFYGLELSDLERFKLALIAVLERAPRASGGDVAASTYGGWLFYTSPDRAGIVEKATRGTVEETLACAAWDSCRIEKLPAPAQETLQVGWTRSPASTEHLVSGVQARSKGSYFPGFLEKSAARVAGIVAALRSASPIGPFVSQARELLRKLGDTSGICIETPLLTALCDIAEKHGAYAKSSGAGGGDCGIALVPAEIGAKIADIHQEWQEAGVFPLPLRVWQKQ</sequence>
<dbReference type="EC" id="2.7.4.2" evidence="2"/>
<dbReference type="Gene3D" id="3.30.70.890">
    <property type="entry name" value="GHMP kinase, C-terminal domain"/>
    <property type="match status" value="1"/>
</dbReference>
<evidence type="ECO:0000259" key="8">
    <source>
        <dbReference type="Pfam" id="PF08544"/>
    </source>
</evidence>
<dbReference type="InterPro" id="IPR013750">
    <property type="entry name" value="GHMP_kinase_C_dom"/>
</dbReference>
<comment type="pathway">
    <text evidence="1">Isoprenoid biosynthesis; isopentenyl diphosphate biosynthesis via mevalonate pathway; isopentenyl diphosphate from (R)-mevalonate: step 2/3.</text>
</comment>
<dbReference type="PANTHER" id="PTHR31814">
    <property type="match status" value="1"/>
</dbReference>
<dbReference type="InterPro" id="IPR035102">
    <property type="entry name" value="Phosphomevalonate_kinase"/>
</dbReference>
<evidence type="ECO:0000313" key="11">
    <source>
        <dbReference type="Proteomes" id="UP000182744"/>
    </source>
</evidence>
<dbReference type="Proteomes" id="UP001273799">
    <property type="component" value="Unassembled WGS sequence"/>
</dbReference>
<reference evidence="11" key="1">
    <citation type="submission" date="2016-10" db="EMBL/GenBank/DDBJ databases">
        <authorList>
            <person name="Varghese N."/>
        </authorList>
    </citation>
    <scope>NUCLEOTIDE SEQUENCE [LARGE SCALE GENOMIC DNA]</scope>
    <source>
        <strain evidence="11">DSM 20639</strain>
    </source>
</reference>
<evidence type="ECO:0000313" key="9">
    <source>
        <dbReference type="EMBL" id="MDY5153963.1"/>
    </source>
</evidence>
<dbReference type="PRINTS" id="PR00959">
    <property type="entry name" value="MEVGALKINASE"/>
</dbReference>
<dbReference type="SUPFAM" id="SSF54211">
    <property type="entry name" value="Ribosomal protein S5 domain 2-like"/>
    <property type="match status" value="1"/>
</dbReference>
<dbReference type="EMBL" id="FNAU01000001">
    <property type="protein sequence ID" value="SDE04331.1"/>
    <property type="molecule type" value="Genomic_DNA"/>
</dbReference>
<dbReference type="PANTHER" id="PTHR31814:SF2">
    <property type="entry name" value="PHOSPHOMEVALONATE KINASE"/>
    <property type="match status" value="1"/>
</dbReference>
<dbReference type="InterPro" id="IPR005917">
    <property type="entry name" value="Pmev_kinase_bact"/>
</dbReference>
<keyword evidence="6" id="KW-0067">ATP-binding</keyword>
<accession>A0A1G6ZP84</accession>
<feature type="domain" description="GHMP kinase N-terminal" evidence="7">
    <location>
        <begin position="83"/>
        <end position="172"/>
    </location>
</feature>
<dbReference type="GO" id="GO:0004631">
    <property type="term" value="F:phosphomevalonate kinase activity"/>
    <property type="evidence" value="ECO:0007669"/>
    <property type="project" value="UniProtKB-EC"/>
</dbReference>
<evidence type="ECO:0000256" key="3">
    <source>
        <dbReference type="ARBA" id="ARBA00022679"/>
    </source>
</evidence>
<keyword evidence="11" id="KW-1185">Reference proteome</keyword>
<dbReference type="InterPro" id="IPR020568">
    <property type="entry name" value="Ribosomal_Su5_D2-typ_SF"/>
</dbReference>
<evidence type="ECO:0000256" key="6">
    <source>
        <dbReference type="ARBA" id="ARBA00022840"/>
    </source>
</evidence>
<evidence type="ECO:0000256" key="4">
    <source>
        <dbReference type="ARBA" id="ARBA00022741"/>
    </source>
</evidence>
<reference evidence="10" key="2">
    <citation type="submission" date="2016-10" db="EMBL/GenBank/DDBJ databases">
        <authorList>
            <person name="de Groot N.N."/>
        </authorList>
    </citation>
    <scope>NUCLEOTIDE SEQUENCE [LARGE SCALE GENOMIC DNA]</scope>
    <source>
        <strain evidence="10">DSM 20639</strain>
    </source>
</reference>
<dbReference type="EMBL" id="JAWNFU010000005">
    <property type="protein sequence ID" value="MDY5153963.1"/>
    <property type="molecule type" value="Genomic_DNA"/>
</dbReference>
<dbReference type="AlphaFoldDB" id="A0A1G6ZP84"/>
<protein>
    <recommendedName>
        <fullName evidence="2">phosphomevalonate kinase</fullName>
        <ecNumber evidence="2">2.7.4.2</ecNumber>
    </recommendedName>
</protein>
<dbReference type="Proteomes" id="UP000182744">
    <property type="component" value="Unassembled WGS sequence"/>
</dbReference>
<evidence type="ECO:0000256" key="1">
    <source>
        <dbReference type="ARBA" id="ARBA00005017"/>
    </source>
</evidence>
<dbReference type="InterPro" id="IPR006204">
    <property type="entry name" value="GHMP_kinase_N_dom"/>
</dbReference>
<evidence type="ECO:0000259" key="7">
    <source>
        <dbReference type="Pfam" id="PF00288"/>
    </source>
</evidence>
<evidence type="ECO:0000313" key="10">
    <source>
        <dbReference type="EMBL" id="SDE04331.1"/>
    </source>
</evidence>
<evidence type="ECO:0000256" key="5">
    <source>
        <dbReference type="ARBA" id="ARBA00022777"/>
    </source>
</evidence>
<dbReference type="GO" id="GO:0019287">
    <property type="term" value="P:isopentenyl diphosphate biosynthetic process, mevalonate pathway"/>
    <property type="evidence" value="ECO:0007669"/>
    <property type="project" value="UniProtKB-UniPathway"/>
</dbReference>
<dbReference type="SUPFAM" id="SSF55060">
    <property type="entry name" value="GHMP Kinase, C-terminal domain"/>
    <property type="match status" value="1"/>
</dbReference>
<dbReference type="Gene3D" id="3.30.230.10">
    <property type="match status" value="1"/>
</dbReference>
<dbReference type="NCBIfam" id="TIGR01220">
    <property type="entry name" value="Pmev_kin_Gr_pos"/>
    <property type="match status" value="1"/>
</dbReference>
<dbReference type="RefSeq" id="WP_074660780.1">
    <property type="nucleotide sequence ID" value="NZ_FNAU01000001.1"/>
</dbReference>
<organism evidence="10 11">
    <name type="scientific">Actinobaculum suis</name>
    <dbReference type="NCBI Taxonomy" id="1657"/>
    <lineage>
        <taxon>Bacteria</taxon>
        <taxon>Bacillati</taxon>
        <taxon>Actinomycetota</taxon>
        <taxon>Actinomycetes</taxon>
        <taxon>Actinomycetales</taxon>
        <taxon>Actinomycetaceae</taxon>
        <taxon>Actinobaculum</taxon>
    </lineage>
</organism>
<dbReference type="InterPro" id="IPR036554">
    <property type="entry name" value="GHMP_kinase_C_sf"/>
</dbReference>
<keyword evidence="5 10" id="KW-0418">Kinase</keyword>